<name>A0A5N6QUM2_9ROSI</name>
<reference evidence="9 10" key="1">
    <citation type="submission" date="2019-06" db="EMBL/GenBank/DDBJ databases">
        <title>A chromosomal-level reference genome of Carpinus fangiana (Coryloideae, Betulaceae).</title>
        <authorList>
            <person name="Yang X."/>
            <person name="Wang Z."/>
            <person name="Zhang L."/>
            <person name="Hao G."/>
            <person name="Liu J."/>
            <person name="Yang Y."/>
        </authorList>
    </citation>
    <scope>NUCLEOTIDE SEQUENCE [LARGE SCALE GENOMIC DNA]</scope>
    <source>
        <strain evidence="9">Cfa_2016G</strain>
        <tissue evidence="9">Leaf</tissue>
    </source>
</reference>
<keyword evidence="7" id="KW-0813">Transport</keyword>
<keyword evidence="5 7" id="KW-1133">Transmembrane helix</keyword>
<evidence type="ECO:0000313" key="10">
    <source>
        <dbReference type="Proteomes" id="UP000327013"/>
    </source>
</evidence>
<evidence type="ECO:0000313" key="9">
    <source>
        <dbReference type="EMBL" id="KAE8010010.1"/>
    </source>
</evidence>
<keyword evidence="4 7" id="KW-0812">Transmembrane</keyword>
<sequence length="207" mass="22667">MSFKSPAGYGSSTTTTTTQPPPSSPTSLTFISRATHATRTIIATRRPWTELVTPISAFSLPSSYEDAMSRIRPNLYHFRANYTMAVLFVLFVSLLWHPVSMIVFLIVFVAWLSLYFGREAPVVLFGQSLDDRVVLAALGFVTVIALVLTDVGLNVLVALIIGVVVVGLHAAFRSREDLFLDEESAVEGGLVSVVGTQQPLRTTYTRI</sequence>
<comment type="function">
    <text evidence="1 7">May be involved in both secretory and endocytic intracellular trafficking in the endosomal/prevacuolar compartments.</text>
</comment>
<evidence type="ECO:0000256" key="8">
    <source>
        <dbReference type="SAM" id="MobiDB-lite"/>
    </source>
</evidence>
<dbReference type="OrthoDB" id="63113at2759"/>
<keyword evidence="10" id="KW-1185">Reference proteome</keyword>
<evidence type="ECO:0000256" key="5">
    <source>
        <dbReference type="ARBA" id="ARBA00022989"/>
    </source>
</evidence>
<feature type="transmembrane region" description="Helical" evidence="7">
    <location>
        <begin position="155"/>
        <end position="172"/>
    </location>
</feature>
<comment type="caution">
    <text evidence="7">Lacks conserved residue(s) required for the propagation of feature annotation.</text>
</comment>
<evidence type="ECO:0000256" key="7">
    <source>
        <dbReference type="RuleBase" id="RU363107"/>
    </source>
</evidence>
<dbReference type="Proteomes" id="UP000327013">
    <property type="component" value="Chromosome 2"/>
</dbReference>
<gene>
    <name evidence="9" type="ORF">FH972_006408</name>
</gene>
<dbReference type="EMBL" id="CM017322">
    <property type="protein sequence ID" value="KAE8010010.1"/>
    <property type="molecule type" value="Genomic_DNA"/>
</dbReference>
<dbReference type="AlphaFoldDB" id="A0A5N6QUM2"/>
<dbReference type="GO" id="GO:0005794">
    <property type="term" value="C:Golgi apparatus"/>
    <property type="evidence" value="ECO:0007669"/>
    <property type="project" value="TreeGrafter"/>
</dbReference>
<dbReference type="GO" id="GO:0005783">
    <property type="term" value="C:endoplasmic reticulum"/>
    <property type="evidence" value="ECO:0007669"/>
    <property type="project" value="TreeGrafter"/>
</dbReference>
<dbReference type="InterPro" id="IPR004895">
    <property type="entry name" value="Prenylated_rab_accept_PRA1"/>
</dbReference>
<dbReference type="PANTHER" id="PTHR19317:SF16">
    <property type="entry name" value="PRA1 FAMILY PROTEIN E"/>
    <property type="match status" value="1"/>
</dbReference>
<evidence type="ECO:0000256" key="4">
    <source>
        <dbReference type="ARBA" id="ARBA00022692"/>
    </source>
</evidence>
<evidence type="ECO:0000256" key="6">
    <source>
        <dbReference type="ARBA" id="ARBA00023136"/>
    </source>
</evidence>
<keyword evidence="6 7" id="KW-0472">Membrane</keyword>
<proteinExistence type="inferred from homology"/>
<dbReference type="GO" id="GO:0016192">
    <property type="term" value="P:vesicle-mediated transport"/>
    <property type="evidence" value="ECO:0007669"/>
    <property type="project" value="UniProtKB-ARBA"/>
</dbReference>
<evidence type="ECO:0000256" key="1">
    <source>
        <dbReference type="ARBA" id="ARBA00002501"/>
    </source>
</evidence>
<comment type="subcellular location">
    <subcellularLocation>
        <location evidence="2">Endomembrane system</location>
        <topology evidence="2">Multi-pass membrane protein</topology>
    </subcellularLocation>
    <subcellularLocation>
        <location evidence="7">Membrane</location>
        <topology evidence="7">Multi-pass membrane protein</topology>
    </subcellularLocation>
</comment>
<protein>
    <recommendedName>
        <fullName evidence="7">PRA1 family protein</fullName>
    </recommendedName>
</protein>
<dbReference type="PANTHER" id="PTHR19317">
    <property type="entry name" value="PRENYLATED RAB ACCEPTOR 1-RELATED"/>
    <property type="match status" value="1"/>
</dbReference>
<comment type="similarity">
    <text evidence="3 7">Belongs to the PRA1 family.</text>
</comment>
<accession>A0A5N6QUM2</accession>
<evidence type="ECO:0000256" key="2">
    <source>
        <dbReference type="ARBA" id="ARBA00004127"/>
    </source>
</evidence>
<evidence type="ECO:0000256" key="3">
    <source>
        <dbReference type="ARBA" id="ARBA00006483"/>
    </source>
</evidence>
<dbReference type="Pfam" id="PF03208">
    <property type="entry name" value="PRA1"/>
    <property type="match status" value="1"/>
</dbReference>
<dbReference type="GO" id="GO:0016020">
    <property type="term" value="C:membrane"/>
    <property type="evidence" value="ECO:0007669"/>
    <property type="project" value="UniProtKB-SubCell"/>
</dbReference>
<organism evidence="9 10">
    <name type="scientific">Carpinus fangiana</name>
    <dbReference type="NCBI Taxonomy" id="176857"/>
    <lineage>
        <taxon>Eukaryota</taxon>
        <taxon>Viridiplantae</taxon>
        <taxon>Streptophyta</taxon>
        <taxon>Embryophyta</taxon>
        <taxon>Tracheophyta</taxon>
        <taxon>Spermatophyta</taxon>
        <taxon>Magnoliopsida</taxon>
        <taxon>eudicotyledons</taxon>
        <taxon>Gunneridae</taxon>
        <taxon>Pentapetalae</taxon>
        <taxon>rosids</taxon>
        <taxon>fabids</taxon>
        <taxon>Fagales</taxon>
        <taxon>Betulaceae</taxon>
        <taxon>Carpinus</taxon>
    </lineage>
</organism>
<feature type="region of interest" description="Disordered" evidence="8">
    <location>
        <begin position="1"/>
        <end position="26"/>
    </location>
</feature>